<dbReference type="InterPro" id="IPR032466">
    <property type="entry name" value="Metal_Hydrolase"/>
</dbReference>
<evidence type="ECO:0000313" key="1">
    <source>
        <dbReference type="EMBL" id="AQK47301.1"/>
    </source>
</evidence>
<proteinExistence type="predicted"/>
<dbReference type="Gene3D" id="3.20.20.140">
    <property type="entry name" value="Metal-dependent hydrolases"/>
    <property type="match status" value="1"/>
</dbReference>
<dbReference type="AlphaFoldDB" id="A0A1D6JI73"/>
<accession>A0A1D6JI73</accession>
<dbReference type="EMBL" id="CM000786">
    <property type="protein sequence ID" value="AQK47301.1"/>
    <property type="molecule type" value="Genomic_DNA"/>
</dbReference>
<gene>
    <name evidence="1" type="ORF">ZEAMMB73_Zm00001d026635</name>
</gene>
<dbReference type="ExpressionAtlas" id="A0A1D6JI73">
    <property type="expression patterns" value="baseline and differential"/>
</dbReference>
<protein>
    <submittedName>
        <fullName evidence="1">Allantoinase</fullName>
    </submittedName>
</protein>
<dbReference type="PANTHER" id="PTHR43668">
    <property type="entry name" value="ALLANTOINASE"/>
    <property type="match status" value="1"/>
</dbReference>
<sequence length="199" mass="21898">MKDTELGGRSEGAHIHIVHLSDAKTSLELMKDAKRSGASLSIETCPHYLAFSSEEVPDGDTRFKCSPPIRDDTNRENLWKALLDGHIDMLSSDHSPSTPDLKLMEEGDFLRAWGGISSLQFVLPVTWSYGRKYGVTLNQLASWWSERPAKLAGQKNKNISAYLGKQLSGKVLSTFVRGNLVFAEDKHANAACGVPILAK</sequence>
<name>A0A1D6JI73_MAIZE</name>
<reference evidence="1" key="1">
    <citation type="submission" date="2015-12" db="EMBL/GenBank/DDBJ databases">
        <title>Update maize B73 reference genome by single molecule sequencing technologies.</title>
        <authorList>
            <consortium name="Maize Genome Sequencing Project"/>
            <person name="Ware D."/>
        </authorList>
    </citation>
    <scope>NUCLEOTIDE SEQUENCE</scope>
    <source>
        <tissue evidence="1">Seedling</tissue>
    </source>
</reference>
<organism evidence="1">
    <name type="scientific">Zea mays</name>
    <name type="common">Maize</name>
    <dbReference type="NCBI Taxonomy" id="4577"/>
    <lineage>
        <taxon>Eukaryota</taxon>
        <taxon>Viridiplantae</taxon>
        <taxon>Streptophyta</taxon>
        <taxon>Embryophyta</taxon>
        <taxon>Tracheophyta</taxon>
        <taxon>Spermatophyta</taxon>
        <taxon>Magnoliopsida</taxon>
        <taxon>Liliopsida</taxon>
        <taxon>Poales</taxon>
        <taxon>Poaceae</taxon>
        <taxon>PACMAD clade</taxon>
        <taxon>Panicoideae</taxon>
        <taxon>Andropogonodae</taxon>
        <taxon>Andropogoneae</taxon>
        <taxon>Tripsacinae</taxon>
        <taxon>Zea</taxon>
    </lineage>
</organism>
<dbReference type="InterPro" id="IPR050138">
    <property type="entry name" value="DHOase/Allantoinase_Hydrolase"/>
</dbReference>
<dbReference type="PANTHER" id="PTHR43668:SF2">
    <property type="entry name" value="ALLANTOINASE"/>
    <property type="match status" value="1"/>
</dbReference>
<dbReference type="SUPFAM" id="SSF51556">
    <property type="entry name" value="Metallo-dependent hydrolases"/>
    <property type="match status" value="1"/>
</dbReference>